<dbReference type="AlphaFoldDB" id="A0A6A6T1P1"/>
<keyword evidence="3" id="KW-1185">Reference proteome</keyword>
<feature type="compositionally biased region" description="Acidic residues" evidence="1">
    <location>
        <begin position="104"/>
        <end position="125"/>
    </location>
</feature>
<accession>A0A6A6T1P1</accession>
<reference evidence="2" key="1">
    <citation type="journal article" date="2020" name="Stud. Mycol.">
        <title>101 Dothideomycetes genomes: a test case for predicting lifestyles and emergence of pathogens.</title>
        <authorList>
            <person name="Haridas S."/>
            <person name="Albert R."/>
            <person name="Binder M."/>
            <person name="Bloem J."/>
            <person name="Labutti K."/>
            <person name="Salamov A."/>
            <person name="Andreopoulos B."/>
            <person name="Baker S."/>
            <person name="Barry K."/>
            <person name="Bills G."/>
            <person name="Bluhm B."/>
            <person name="Cannon C."/>
            <person name="Castanera R."/>
            <person name="Culley D."/>
            <person name="Daum C."/>
            <person name="Ezra D."/>
            <person name="Gonzalez J."/>
            <person name="Henrissat B."/>
            <person name="Kuo A."/>
            <person name="Liang C."/>
            <person name="Lipzen A."/>
            <person name="Lutzoni F."/>
            <person name="Magnuson J."/>
            <person name="Mondo S."/>
            <person name="Nolan M."/>
            <person name="Ohm R."/>
            <person name="Pangilinan J."/>
            <person name="Park H.-J."/>
            <person name="Ramirez L."/>
            <person name="Alfaro M."/>
            <person name="Sun H."/>
            <person name="Tritt A."/>
            <person name="Yoshinaga Y."/>
            <person name="Zwiers L.-H."/>
            <person name="Turgeon B."/>
            <person name="Goodwin S."/>
            <person name="Spatafora J."/>
            <person name="Crous P."/>
            <person name="Grigoriev I."/>
        </authorList>
    </citation>
    <scope>NUCLEOTIDE SEQUENCE</scope>
    <source>
        <strain evidence="2">CBS 122681</strain>
    </source>
</reference>
<dbReference type="Proteomes" id="UP000799324">
    <property type="component" value="Unassembled WGS sequence"/>
</dbReference>
<name>A0A6A6T1P1_9PLEO</name>
<organism evidence="2 3">
    <name type="scientific">Lophiostoma macrostomum CBS 122681</name>
    <dbReference type="NCBI Taxonomy" id="1314788"/>
    <lineage>
        <taxon>Eukaryota</taxon>
        <taxon>Fungi</taxon>
        <taxon>Dikarya</taxon>
        <taxon>Ascomycota</taxon>
        <taxon>Pezizomycotina</taxon>
        <taxon>Dothideomycetes</taxon>
        <taxon>Pleosporomycetidae</taxon>
        <taxon>Pleosporales</taxon>
        <taxon>Lophiostomataceae</taxon>
        <taxon>Lophiostoma</taxon>
    </lineage>
</organism>
<evidence type="ECO:0000313" key="2">
    <source>
        <dbReference type="EMBL" id="KAF2653237.1"/>
    </source>
</evidence>
<proteinExistence type="predicted"/>
<sequence length="192" mass="21337">MRAKGAIASDFDYLELIKLLTENYLKAFKNTLRLAAPVLARKAKESAIWHFYDLHLLARMGSDNSGEADALLLRKLNDDIEAFVGELQMDWHALLIIGSGGEVDGSESDGEDDGEDGDEEMDDADENADMSMGVSFIQIVVLMVTKVRLCRQWGLHSLSGLSQVGIKRPRCLQSKPLSGRASWTIEYVRCMI</sequence>
<gene>
    <name evidence="2" type="ORF">K491DRAFT_524428</name>
</gene>
<protein>
    <submittedName>
        <fullName evidence="2">Uncharacterized protein</fullName>
    </submittedName>
</protein>
<feature type="region of interest" description="Disordered" evidence="1">
    <location>
        <begin position="102"/>
        <end position="125"/>
    </location>
</feature>
<dbReference type="EMBL" id="MU004385">
    <property type="protein sequence ID" value="KAF2653237.1"/>
    <property type="molecule type" value="Genomic_DNA"/>
</dbReference>
<evidence type="ECO:0000256" key="1">
    <source>
        <dbReference type="SAM" id="MobiDB-lite"/>
    </source>
</evidence>
<evidence type="ECO:0000313" key="3">
    <source>
        <dbReference type="Proteomes" id="UP000799324"/>
    </source>
</evidence>